<keyword evidence="6 12" id="KW-0863">Zinc-finger</keyword>
<dbReference type="Ensembl" id="ENSCSRT00000023089.1">
    <property type="protein sequence ID" value="ENSCSRP00000022118.1"/>
    <property type="gene ID" value="ENSCSRG00000016691.1"/>
</dbReference>
<evidence type="ECO:0000256" key="7">
    <source>
        <dbReference type="ARBA" id="ARBA00022833"/>
    </source>
</evidence>
<dbReference type="Gene3D" id="3.30.160.60">
    <property type="entry name" value="Classic Zinc Finger"/>
    <property type="match status" value="3"/>
</dbReference>
<dbReference type="GO" id="GO:0008270">
    <property type="term" value="F:zinc ion binding"/>
    <property type="evidence" value="ECO:0007669"/>
    <property type="project" value="UniProtKB-KW"/>
</dbReference>
<feature type="compositionally biased region" description="Basic and acidic residues" evidence="13">
    <location>
        <begin position="152"/>
        <end position="171"/>
    </location>
</feature>
<evidence type="ECO:0000256" key="2">
    <source>
        <dbReference type="ARBA" id="ARBA00004123"/>
    </source>
</evidence>
<organism evidence="15 16">
    <name type="scientific">Chelydra serpentina</name>
    <name type="common">Snapping turtle</name>
    <name type="synonym">Testudo serpentina</name>
    <dbReference type="NCBI Taxonomy" id="8475"/>
    <lineage>
        <taxon>Eukaryota</taxon>
        <taxon>Metazoa</taxon>
        <taxon>Chordata</taxon>
        <taxon>Craniata</taxon>
        <taxon>Vertebrata</taxon>
        <taxon>Euteleostomi</taxon>
        <taxon>Archelosauria</taxon>
        <taxon>Testudinata</taxon>
        <taxon>Testudines</taxon>
        <taxon>Cryptodira</taxon>
        <taxon>Durocryptodira</taxon>
        <taxon>Americhelydia</taxon>
        <taxon>Chelydroidea</taxon>
        <taxon>Chelydridae</taxon>
        <taxon>Chelydra</taxon>
    </lineage>
</organism>
<keyword evidence="9" id="KW-0238">DNA-binding</keyword>
<evidence type="ECO:0000256" key="8">
    <source>
        <dbReference type="ARBA" id="ARBA00023015"/>
    </source>
</evidence>
<dbReference type="GO" id="GO:0000981">
    <property type="term" value="F:DNA-binding transcription factor activity, RNA polymerase II-specific"/>
    <property type="evidence" value="ECO:0007669"/>
    <property type="project" value="TreeGrafter"/>
</dbReference>
<dbReference type="FunFam" id="3.30.160.60:FF:000478">
    <property type="entry name" value="Zinc finger protein 133"/>
    <property type="match status" value="1"/>
</dbReference>
<keyword evidence="7" id="KW-0862">Zinc</keyword>
<dbReference type="InterPro" id="IPR036236">
    <property type="entry name" value="Znf_C2H2_sf"/>
</dbReference>
<feature type="domain" description="C2H2-type" evidence="14">
    <location>
        <begin position="51"/>
        <end position="78"/>
    </location>
</feature>
<comment type="subcellular location">
    <subcellularLocation>
        <location evidence="2">Nucleus</location>
    </subcellularLocation>
</comment>
<dbReference type="AlphaFoldDB" id="A0A8C3T301"/>
<keyword evidence="11" id="KW-0539">Nucleus</keyword>
<dbReference type="GO" id="GO:0000978">
    <property type="term" value="F:RNA polymerase II cis-regulatory region sequence-specific DNA binding"/>
    <property type="evidence" value="ECO:0007669"/>
    <property type="project" value="TreeGrafter"/>
</dbReference>
<evidence type="ECO:0000256" key="12">
    <source>
        <dbReference type="PROSITE-ProRule" id="PRU00042"/>
    </source>
</evidence>
<dbReference type="PROSITE" id="PS00028">
    <property type="entry name" value="ZINC_FINGER_C2H2_1"/>
    <property type="match status" value="3"/>
</dbReference>
<evidence type="ECO:0000256" key="1">
    <source>
        <dbReference type="ARBA" id="ARBA00003767"/>
    </source>
</evidence>
<dbReference type="PANTHER" id="PTHR23226">
    <property type="entry name" value="ZINC FINGER AND SCAN DOMAIN-CONTAINING"/>
    <property type="match status" value="1"/>
</dbReference>
<dbReference type="Proteomes" id="UP000694403">
    <property type="component" value="Unplaced"/>
</dbReference>
<keyword evidence="8" id="KW-0805">Transcription regulation</keyword>
<dbReference type="GO" id="GO:0005634">
    <property type="term" value="C:nucleus"/>
    <property type="evidence" value="ECO:0007669"/>
    <property type="project" value="UniProtKB-SubCell"/>
</dbReference>
<dbReference type="FunFam" id="3.30.160.60:FF:000987">
    <property type="entry name" value="Zinc finger protein 275"/>
    <property type="match status" value="1"/>
</dbReference>
<comment type="function">
    <text evidence="1">May be involved in transcriptional regulation.</text>
</comment>
<dbReference type="SUPFAM" id="SSF57667">
    <property type="entry name" value="beta-beta-alpha zinc fingers"/>
    <property type="match status" value="2"/>
</dbReference>
<feature type="domain" description="C2H2-type" evidence="14">
    <location>
        <begin position="23"/>
        <end position="50"/>
    </location>
</feature>
<keyword evidence="10" id="KW-0804">Transcription</keyword>
<dbReference type="SMART" id="SM00355">
    <property type="entry name" value="ZnF_C2H2"/>
    <property type="match status" value="3"/>
</dbReference>
<evidence type="ECO:0000256" key="5">
    <source>
        <dbReference type="ARBA" id="ARBA00022737"/>
    </source>
</evidence>
<evidence type="ECO:0000256" key="13">
    <source>
        <dbReference type="SAM" id="MobiDB-lite"/>
    </source>
</evidence>
<name>A0A8C3T301_CHESE</name>
<evidence type="ECO:0000313" key="16">
    <source>
        <dbReference type="Proteomes" id="UP000694403"/>
    </source>
</evidence>
<proteinExistence type="inferred from homology"/>
<keyword evidence="16" id="KW-1185">Reference proteome</keyword>
<comment type="similarity">
    <text evidence="3">Belongs to the krueppel C2H2-type zinc-finger protein family.</text>
</comment>
<protein>
    <recommendedName>
        <fullName evidence="14">C2H2-type domain-containing protein</fullName>
    </recommendedName>
</protein>
<feature type="region of interest" description="Disordered" evidence="13">
    <location>
        <begin position="1"/>
        <end position="24"/>
    </location>
</feature>
<evidence type="ECO:0000256" key="9">
    <source>
        <dbReference type="ARBA" id="ARBA00023125"/>
    </source>
</evidence>
<evidence type="ECO:0000313" key="15">
    <source>
        <dbReference type="Ensembl" id="ENSCSRP00000022118.1"/>
    </source>
</evidence>
<evidence type="ECO:0000256" key="4">
    <source>
        <dbReference type="ARBA" id="ARBA00022723"/>
    </source>
</evidence>
<reference evidence="15" key="1">
    <citation type="submission" date="2025-08" db="UniProtKB">
        <authorList>
            <consortium name="Ensembl"/>
        </authorList>
    </citation>
    <scope>IDENTIFICATION</scope>
</reference>
<keyword evidence="4" id="KW-0479">Metal-binding</keyword>
<evidence type="ECO:0000256" key="11">
    <source>
        <dbReference type="ARBA" id="ARBA00023242"/>
    </source>
</evidence>
<evidence type="ECO:0000256" key="3">
    <source>
        <dbReference type="ARBA" id="ARBA00006991"/>
    </source>
</evidence>
<accession>A0A8C3T301</accession>
<keyword evidence="5" id="KW-0677">Repeat</keyword>
<feature type="region of interest" description="Disordered" evidence="13">
    <location>
        <begin position="132"/>
        <end position="214"/>
    </location>
</feature>
<dbReference type="InterPro" id="IPR013087">
    <property type="entry name" value="Znf_C2H2_type"/>
</dbReference>
<feature type="domain" description="C2H2-type" evidence="14">
    <location>
        <begin position="79"/>
        <end position="106"/>
    </location>
</feature>
<reference evidence="15" key="2">
    <citation type="submission" date="2025-09" db="UniProtKB">
        <authorList>
            <consortium name="Ensembl"/>
        </authorList>
    </citation>
    <scope>IDENTIFICATION</scope>
</reference>
<dbReference type="FunFam" id="3.30.160.60:FF:000787">
    <property type="entry name" value="Zinc finger protein 784"/>
    <property type="match status" value="1"/>
</dbReference>
<sequence>THTPRSEQDSPPSKSPPPSEKSYQCPLCSQNFRQSSDLQRHRRIHTGEKPFRCSVCEKSFRLQSNLIVHQRTHTGERPYQCGECGRAFSQSSNLLTHSKIHLGQKPYACFECAIGEERAAPTHGLSERIATPQNGAATGEERAALKDAPTTGKDRATQEMGSEGKKDKHEGTSGTAECSPPRPPRTGAGRASGWHGKCKHRHLSLSLGAGGRGG</sequence>
<evidence type="ECO:0000259" key="14">
    <source>
        <dbReference type="PROSITE" id="PS50157"/>
    </source>
</evidence>
<evidence type="ECO:0000256" key="6">
    <source>
        <dbReference type="ARBA" id="ARBA00022771"/>
    </source>
</evidence>
<dbReference type="PANTHER" id="PTHR23226:SF416">
    <property type="entry name" value="FI01424P"/>
    <property type="match status" value="1"/>
</dbReference>
<dbReference type="Pfam" id="PF00096">
    <property type="entry name" value="zf-C2H2"/>
    <property type="match status" value="3"/>
</dbReference>
<dbReference type="PROSITE" id="PS50157">
    <property type="entry name" value="ZINC_FINGER_C2H2_2"/>
    <property type="match status" value="3"/>
</dbReference>
<evidence type="ECO:0000256" key="10">
    <source>
        <dbReference type="ARBA" id="ARBA00023163"/>
    </source>
</evidence>